<sequence length="80" mass="8589">MGNVSQLRAICMNIPAGEGGGSVRRGCQAIATVSNGANIIVSHIGFLMNPLTLRKVLGCLRFSCMFTEREHLLRGGDPHH</sequence>
<dbReference type="AlphaFoldDB" id="A0A016U562"/>
<accession>A0A016U562</accession>
<name>A0A016U562_9BILA</name>
<gene>
    <name evidence="1" type="primary">Acey_s0056.g2669</name>
    <name evidence="1" type="ORF">Y032_0056g2669</name>
</gene>
<dbReference type="EMBL" id="JARK01001392">
    <property type="protein sequence ID" value="EYC10305.1"/>
    <property type="molecule type" value="Genomic_DNA"/>
</dbReference>
<dbReference type="OrthoDB" id="5405561at2759"/>
<dbReference type="Proteomes" id="UP000024635">
    <property type="component" value="Unassembled WGS sequence"/>
</dbReference>
<protein>
    <submittedName>
        <fullName evidence="1">Uncharacterized protein</fullName>
    </submittedName>
</protein>
<evidence type="ECO:0000313" key="1">
    <source>
        <dbReference type="EMBL" id="EYC10305.1"/>
    </source>
</evidence>
<organism evidence="1 2">
    <name type="scientific">Ancylostoma ceylanicum</name>
    <dbReference type="NCBI Taxonomy" id="53326"/>
    <lineage>
        <taxon>Eukaryota</taxon>
        <taxon>Metazoa</taxon>
        <taxon>Ecdysozoa</taxon>
        <taxon>Nematoda</taxon>
        <taxon>Chromadorea</taxon>
        <taxon>Rhabditida</taxon>
        <taxon>Rhabditina</taxon>
        <taxon>Rhabditomorpha</taxon>
        <taxon>Strongyloidea</taxon>
        <taxon>Ancylostomatidae</taxon>
        <taxon>Ancylostomatinae</taxon>
        <taxon>Ancylostoma</taxon>
    </lineage>
</organism>
<proteinExistence type="predicted"/>
<comment type="caution">
    <text evidence="1">The sequence shown here is derived from an EMBL/GenBank/DDBJ whole genome shotgun (WGS) entry which is preliminary data.</text>
</comment>
<reference evidence="2" key="1">
    <citation type="journal article" date="2015" name="Nat. Genet.">
        <title>The genome and transcriptome of the zoonotic hookworm Ancylostoma ceylanicum identify infection-specific gene families.</title>
        <authorList>
            <person name="Schwarz E.M."/>
            <person name="Hu Y."/>
            <person name="Antoshechkin I."/>
            <person name="Miller M.M."/>
            <person name="Sternberg P.W."/>
            <person name="Aroian R.V."/>
        </authorList>
    </citation>
    <scope>NUCLEOTIDE SEQUENCE</scope>
    <source>
        <strain evidence="2">HY135</strain>
    </source>
</reference>
<keyword evidence="2" id="KW-1185">Reference proteome</keyword>
<evidence type="ECO:0000313" key="2">
    <source>
        <dbReference type="Proteomes" id="UP000024635"/>
    </source>
</evidence>